<keyword evidence="2" id="KW-1185">Reference proteome</keyword>
<dbReference type="OrthoDB" id="9944124at2"/>
<organism evidence="1 2">
    <name type="scientific">Luteimicrobium xylanilyticum</name>
    <dbReference type="NCBI Taxonomy" id="1133546"/>
    <lineage>
        <taxon>Bacteria</taxon>
        <taxon>Bacillati</taxon>
        <taxon>Actinomycetota</taxon>
        <taxon>Actinomycetes</taxon>
        <taxon>Micrococcales</taxon>
        <taxon>Luteimicrobium</taxon>
    </lineage>
</organism>
<dbReference type="AlphaFoldDB" id="A0A5P9QBA5"/>
<dbReference type="Proteomes" id="UP000326702">
    <property type="component" value="Chromosome"/>
</dbReference>
<name>A0A5P9QBA5_9MICO</name>
<dbReference type="RefSeq" id="WP_036949936.1">
    <property type="nucleotide sequence ID" value="NZ_BAABIH010000017.1"/>
</dbReference>
<accession>A0A5P9QBA5</accession>
<gene>
    <name evidence="1" type="ORF">KDY119_02032</name>
</gene>
<reference evidence="1 2" key="1">
    <citation type="submission" date="2019-10" db="EMBL/GenBank/DDBJ databases">
        <title>Genome sequence of Luteimicrobium xylanilyticum HY-24.</title>
        <authorList>
            <person name="Kim D.Y."/>
            <person name="Park H.-Y."/>
        </authorList>
    </citation>
    <scope>NUCLEOTIDE SEQUENCE [LARGE SCALE GENOMIC DNA]</scope>
    <source>
        <strain evidence="1 2">HY-24</strain>
    </source>
</reference>
<evidence type="ECO:0000313" key="2">
    <source>
        <dbReference type="Proteomes" id="UP000326702"/>
    </source>
</evidence>
<dbReference type="EMBL" id="CP045529">
    <property type="protein sequence ID" value="QFU98516.1"/>
    <property type="molecule type" value="Genomic_DNA"/>
</dbReference>
<proteinExistence type="predicted"/>
<protein>
    <submittedName>
        <fullName evidence="1">Uncharacterized protein</fullName>
    </submittedName>
</protein>
<sequence length="162" mass="17159">MPFETVSFTPTVTSPSSAVRGVVDAITLEHKAMSATVGADGGVQVAAVYDVLRPVMDRLEFATSTQSTFTPSALRGLAPERHVALSVHGGRAHTNNEVLLSVLAAAAHPGVDWLVSVVPERYKNGPTLTRVHDQLRELRDASGIDLDLVGVTLVGFSTTTRT</sequence>
<dbReference type="KEGG" id="lxl:KDY119_02032"/>
<evidence type="ECO:0000313" key="1">
    <source>
        <dbReference type="EMBL" id="QFU98516.1"/>
    </source>
</evidence>